<organism evidence="1 2">
    <name type="scientific">Chitinophaga lutea</name>
    <dbReference type="NCBI Taxonomy" id="2488634"/>
    <lineage>
        <taxon>Bacteria</taxon>
        <taxon>Pseudomonadati</taxon>
        <taxon>Bacteroidota</taxon>
        <taxon>Chitinophagia</taxon>
        <taxon>Chitinophagales</taxon>
        <taxon>Chitinophagaceae</taxon>
        <taxon>Chitinophaga</taxon>
    </lineage>
</organism>
<proteinExistence type="predicted"/>
<accession>A0A3N4PBY4</accession>
<keyword evidence="2" id="KW-1185">Reference proteome</keyword>
<dbReference type="AlphaFoldDB" id="A0A3N4PBY4"/>
<protein>
    <submittedName>
        <fullName evidence="1">Uncharacterized protein</fullName>
    </submittedName>
</protein>
<reference evidence="1 2" key="1">
    <citation type="submission" date="2018-11" db="EMBL/GenBank/DDBJ databases">
        <title>Chitinophaga lutea sp.nov., isolate from arsenic contaminated soil.</title>
        <authorList>
            <person name="Zong Y."/>
        </authorList>
    </citation>
    <scope>NUCLEOTIDE SEQUENCE [LARGE SCALE GENOMIC DNA]</scope>
    <source>
        <strain evidence="1 2">ZY74</strain>
    </source>
</reference>
<name>A0A3N4PBY4_9BACT</name>
<comment type="caution">
    <text evidence="1">The sequence shown here is derived from an EMBL/GenBank/DDBJ whole genome shotgun (WGS) entry which is preliminary data.</text>
</comment>
<gene>
    <name evidence="1" type="ORF">EGT74_24885</name>
</gene>
<sequence>MLASCLAAFVSCHKSVNKPDAEEKMLSASELRQNSPVPPHCYGLSDPCSDPACEPFWKCEEPGGEQSVQYAGVIVTHEYHSGLLRFNSEADLQTVLDQLDANYETHNANYENLYPTLTPEQLDDMDVTTGFDEFATYRAFENLFPGYTSKRKELEIIEENWLAADMTGAHPDNSDMSFDNSENTVFGPGYQLKIGTTVYTLSTDLQPASIGVSPMLIGCISNKRRTKNFTSPDGSRKFELKVALNSIWVRSSAKGKVVSYVKSGNRWKRSRAHIAAGNGGTIYDNNCSNTWNFTGRHPVNGYKKRKEMKEVRRGYATWWKTMPGQVFATFDALNIATGTLAIN</sequence>
<dbReference type="EMBL" id="RPDH01000003">
    <property type="protein sequence ID" value="RPE05615.1"/>
    <property type="molecule type" value="Genomic_DNA"/>
</dbReference>
<evidence type="ECO:0000313" key="1">
    <source>
        <dbReference type="EMBL" id="RPE05615.1"/>
    </source>
</evidence>
<dbReference type="Proteomes" id="UP000278351">
    <property type="component" value="Unassembled WGS sequence"/>
</dbReference>
<evidence type="ECO:0000313" key="2">
    <source>
        <dbReference type="Proteomes" id="UP000278351"/>
    </source>
</evidence>